<evidence type="ECO:0000313" key="1">
    <source>
        <dbReference type="EMBL" id="KZP08377.1"/>
    </source>
</evidence>
<protein>
    <submittedName>
        <fullName evidence="1">Uncharacterized protein</fullName>
    </submittedName>
</protein>
<evidence type="ECO:0000313" key="2">
    <source>
        <dbReference type="Proteomes" id="UP000076532"/>
    </source>
</evidence>
<dbReference type="Proteomes" id="UP000076532">
    <property type="component" value="Unassembled WGS sequence"/>
</dbReference>
<sequence length="138" mass="14597">MGCQLFLHQYLPALAALFRASPSSISSSLRTVRVCASRSLVIDVITISKFQHYSSLAYGIPWTQNKSNTSIFAPLLLSSATSAVTVDGEDGSRAPVVMDGSIVPVAEAVPMNSVGFGIAEPCKDIFAGDPARGIHQLE</sequence>
<accession>A0A165XB45</accession>
<dbReference type="AlphaFoldDB" id="A0A165XB45"/>
<reference evidence="1 2" key="1">
    <citation type="journal article" date="2016" name="Mol. Biol. Evol.">
        <title>Comparative Genomics of Early-Diverging Mushroom-Forming Fungi Provides Insights into the Origins of Lignocellulose Decay Capabilities.</title>
        <authorList>
            <person name="Nagy L.G."/>
            <person name="Riley R."/>
            <person name="Tritt A."/>
            <person name="Adam C."/>
            <person name="Daum C."/>
            <person name="Floudas D."/>
            <person name="Sun H."/>
            <person name="Yadav J.S."/>
            <person name="Pangilinan J."/>
            <person name="Larsson K.H."/>
            <person name="Matsuura K."/>
            <person name="Barry K."/>
            <person name="Labutti K."/>
            <person name="Kuo R."/>
            <person name="Ohm R.A."/>
            <person name="Bhattacharya S.S."/>
            <person name="Shirouzu T."/>
            <person name="Yoshinaga Y."/>
            <person name="Martin F.M."/>
            <person name="Grigoriev I.V."/>
            <person name="Hibbett D.S."/>
        </authorList>
    </citation>
    <scope>NUCLEOTIDE SEQUENCE [LARGE SCALE GENOMIC DNA]</scope>
    <source>
        <strain evidence="1 2">CBS 109695</strain>
    </source>
</reference>
<proteinExistence type="predicted"/>
<organism evidence="1 2">
    <name type="scientific">Athelia psychrophila</name>
    <dbReference type="NCBI Taxonomy" id="1759441"/>
    <lineage>
        <taxon>Eukaryota</taxon>
        <taxon>Fungi</taxon>
        <taxon>Dikarya</taxon>
        <taxon>Basidiomycota</taxon>
        <taxon>Agaricomycotina</taxon>
        <taxon>Agaricomycetes</taxon>
        <taxon>Agaricomycetidae</taxon>
        <taxon>Atheliales</taxon>
        <taxon>Atheliaceae</taxon>
        <taxon>Athelia</taxon>
    </lineage>
</organism>
<dbReference type="OrthoDB" id="3263776at2759"/>
<dbReference type="EMBL" id="KV417722">
    <property type="protein sequence ID" value="KZP08377.1"/>
    <property type="molecule type" value="Genomic_DNA"/>
</dbReference>
<name>A0A165XB45_9AGAM</name>
<gene>
    <name evidence="1" type="ORF">FIBSPDRAFT_1052425</name>
</gene>
<keyword evidence="2" id="KW-1185">Reference proteome</keyword>